<protein>
    <submittedName>
        <fullName evidence="1">Uncharacterized protein</fullName>
    </submittedName>
</protein>
<dbReference type="AlphaFoldDB" id="A0A652YYI1"/>
<comment type="caution">
    <text evidence="1">The sequence shown here is derived from an EMBL/GenBank/DDBJ whole genome shotgun (WGS) entry which is preliminary data.</text>
</comment>
<evidence type="ECO:0000313" key="1">
    <source>
        <dbReference type="EMBL" id="TYQ08749.1"/>
    </source>
</evidence>
<organism evidence="1">
    <name type="scientific">Nocardia globerula</name>
    <dbReference type="NCBI Taxonomy" id="1818"/>
    <lineage>
        <taxon>Bacteria</taxon>
        <taxon>Bacillati</taxon>
        <taxon>Actinomycetota</taxon>
        <taxon>Actinomycetes</taxon>
        <taxon>Mycobacteriales</taxon>
        <taxon>Nocardiaceae</taxon>
        <taxon>Nocardia</taxon>
    </lineage>
</organism>
<dbReference type="EMBL" id="VNIQ01000001">
    <property type="protein sequence ID" value="TYQ08749.1"/>
    <property type="molecule type" value="Genomic_DNA"/>
</dbReference>
<sequence>MVCTHAHHHPLCLLLCTHALPDPTGHSGEAVSLERVPQLSISGRRVPYVFAAALALVTVLTSCGDAEQSPDTPSATPAEFTVPVTAATVEVLDAGSEPRQSLRMNLPAGTTQATTLVTSTDVRQQIDQQPVQDISSPEVTIPLNAVVATAATPQNPTTVVDLTLSGMTTPDETLQAALGGAEGSGAGLTFTESGAVTALRLRPSAGSANAARAAIEQAFGQAVYRAVALPTEPVGVGARWTVKQDVSSEIQLDQTTTVTVTARDGDRLTLAVELSQTPQSNIWNLAGGAGTLDIDQYVMAGSGTMIVDLNLPLPVSGELSVGGDQAYSDPDGTSVIRQSITNNIRWTS</sequence>
<name>A0A652YYI1_NOCGL</name>
<proteinExistence type="predicted"/>
<gene>
    <name evidence="1" type="ORF">FNL38_1011126</name>
</gene>
<reference evidence="1" key="1">
    <citation type="submission" date="2019-07" db="EMBL/GenBank/DDBJ databases">
        <title>Genomic Encyclopedia of Type Strains, Phase IV (KMG-IV): sequencing the most valuable type-strain genomes for metagenomic binning, comparative biology and taxonomic classification.</title>
        <authorList>
            <person name="Goeker M."/>
        </authorList>
    </citation>
    <scope>NUCLEOTIDE SEQUENCE</scope>
    <source>
        <strain evidence="1">DSM 44596</strain>
    </source>
</reference>
<accession>A0A652YYI1</accession>